<feature type="compositionally biased region" description="Acidic residues" evidence="1">
    <location>
        <begin position="210"/>
        <end position="226"/>
    </location>
</feature>
<name>A0AAE0CZI5_COLKA</name>
<accession>A0AAE0CZI5</accession>
<feature type="region of interest" description="Disordered" evidence="1">
    <location>
        <begin position="59"/>
        <end position="86"/>
    </location>
</feature>
<reference evidence="2" key="1">
    <citation type="submission" date="2023-02" db="EMBL/GenBank/DDBJ databases">
        <title>Colletotrichum kahawae CIFC_Que2 genome sequencing and assembly.</title>
        <authorList>
            <person name="Baroncelli R."/>
        </authorList>
    </citation>
    <scope>NUCLEOTIDE SEQUENCE</scope>
    <source>
        <strain evidence="2">CIFC_Que2</strain>
    </source>
</reference>
<evidence type="ECO:0000313" key="3">
    <source>
        <dbReference type="Proteomes" id="UP001281614"/>
    </source>
</evidence>
<dbReference type="Proteomes" id="UP001281614">
    <property type="component" value="Unassembled WGS sequence"/>
</dbReference>
<feature type="region of interest" description="Disordered" evidence="1">
    <location>
        <begin position="157"/>
        <end position="233"/>
    </location>
</feature>
<evidence type="ECO:0000313" key="2">
    <source>
        <dbReference type="EMBL" id="KAK2731730.1"/>
    </source>
</evidence>
<keyword evidence="3" id="KW-1185">Reference proteome</keyword>
<organism evidence="2 3">
    <name type="scientific">Colletotrichum kahawae</name>
    <name type="common">Coffee berry disease fungus</name>
    <dbReference type="NCBI Taxonomy" id="34407"/>
    <lineage>
        <taxon>Eukaryota</taxon>
        <taxon>Fungi</taxon>
        <taxon>Dikarya</taxon>
        <taxon>Ascomycota</taxon>
        <taxon>Pezizomycotina</taxon>
        <taxon>Sordariomycetes</taxon>
        <taxon>Hypocreomycetidae</taxon>
        <taxon>Glomerellales</taxon>
        <taxon>Glomerellaceae</taxon>
        <taxon>Colletotrichum</taxon>
        <taxon>Colletotrichum gloeosporioides species complex</taxon>
    </lineage>
</organism>
<comment type="caution">
    <text evidence="2">The sequence shown here is derived from an EMBL/GenBank/DDBJ whole genome shotgun (WGS) entry which is preliminary data.</text>
</comment>
<gene>
    <name evidence="2" type="ORF">CKAH01_08886</name>
</gene>
<proteinExistence type="predicted"/>
<sequence>MTKVHSSGPSVSGAAVDELVADVVRELATDGLKIDTDERDDEAEDETAAATVDVRVMKEEAGEGGTRIAESTTKGAAVKLEESKDEVTGVTADGLSKLVEMGKPDAVEDAENGDTRGSEAGATDEAGSTGKSVCEPASTEESVTVRETVVVGETAAEAEAASVKDSVCTKDSASGDSICTEDIVDGEEAVDKEDADKGGETVDGEKAFDGEEAVDGEEALDGEGPVDWERVIG</sequence>
<feature type="compositionally biased region" description="Basic and acidic residues" evidence="1">
    <location>
        <begin position="192"/>
        <end position="209"/>
    </location>
</feature>
<dbReference type="EMBL" id="VYYT01000566">
    <property type="protein sequence ID" value="KAK2731730.1"/>
    <property type="molecule type" value="Genomic_DNA"/>
</dbReference>
<dbReference type="AlphaFoldDB" id="A0AAE0CZI5"/>
<feature type="region of interest" description="Disordered" evidence="1">
    <location>
        <begin position="101"/>
        <end position="144"/>
    </location>
</feature>
<evidence type="ECO:0000256" key="1">
    <source>
        <dbReference type="SAM" id="MobiDB-lite"/>
    </source>
</evidence>
<feature type="compositionally biased region" description="Acidic residues" evidence="1">
    <location>
        <begin position="182"/>
        <end position="191"/>
    </location>
</feature>
<protein>
    <submittedName>
        <fullName evidence="2">Uncharacterized protein</fullName>
    </submittedName>
</protein>